<keyword evidence="2" id="KW-1185">Reference proteome</keyword>
<proteinExistence type="predicted"/>
<evidence type="ECO:0008006" key="3">
    <source>
        <dbReference type="Google" id="ProtNLM"/>
    </source>
</evidence>
<evidence type="ECO:0000313" key="2">
    <source>
        <dbReference type="Proteomes" id="UP001519332"/>
    </source>
</evidence>
<reference evidence="1 2" key="1">
    <citation type="submission" date="2021-03" db="EMBL/GenBank/DDBJ databases">
        <title>Sequencing the genomes of 1000 actinobacteria strains.</title>
        <authorList>
            <person name="Klenk H.-P."/>
        </authorList>
    </citation>
    <scope>NUCLEOTIDE SEQUENCE [LARGE SCALE GENOMIC DNA]</scope>
    <source>
        <strain evidence="1 2">DSM 46670</strain>
    </source>
</reference>
<dbReference type="RefSeq" id="WP_209635172.1">
    <property type="nucleotide sequence ID" value="NZ_JAGINW010000001.1"/>
</dbReference>
<dbReference type="Proteomes" id="UP001519332">
    <property type="component" value="Unassembled WGS sequence"/>
</dbReference>
<gene>
    <name evidence="1" type="ORF">JOF56_001122</name>
</gene>
<protein>
    <recommendedName>
        <fullName evidence="3">Head-tail adaptor protein</fullName>
    </recommendedName>
</protein>
<organism evidence="1 2">
    <name type="scientific">Kibdelosporangium banguiense</name>
    <dbReference type="NCBI Taxonomy" id="1365924"/>
    <lineage>
        <taxon>Bacteria</taxon>
        <taxon>Bacillati</taxon>
        <taxon>Actinomycetota</taxon>
        <taxon>Actinomycetes</taxon>
        <taxon>Pseudonocardiales</taxon>
        <taxon>Pseudonocardiaceae</taxon>
        <taxon>Kibdelosporangium</taxon>
    </lineage>
</organism>
<dbReference type="EMBL" id="JAGINW010000001">
    <property type="protein sequence ID" value="MBP2320737.1"/>
    <property type="molecule type" value="Genomic_DNA"/>
</dbReference>
<evidence type="ECO:0000313" key="1">
    <source>
        <dbReference type="EMBL" id="MBP2320737.1"/>
    </source>
</evidence>
<name>A0ABS4T8J9_9PSEU</name>
<sequence>MERPQDPVPAGGPIQGEWCVLVEENIGSDARIWGLSHVRTFPTREAALTDGAMMARQYQPRHPMSERGRRIYRTGEDIWTVQVQGVTRTFHFRLSVARAEAR</sequence>
<comment type="caution">
    <text evidence="1">The sequence shown here is derived from an EMBL/GenBank/DDBJ whole genome shotgun (WGS) entry which is preliminary data.</text>
</comment>
<accession>A0ABS4T8J9</accession>